<name>A0A9N8ZRB8_9GLOM</name>
<dbReference type="EMBL" id="CAJVPQ010000713">
    <property type="protein sequence ID" value="CAG8504646.1"/>
    <property type="molecule type" value="Genomic_DNA"/>
</dbReference>
<dbReference type="AlphaFoldDB" id="A0A9N8ZRB8"/>
<protein>
    <submittedName>
        <fullName evidence="1">16583_t:CDS:1</fullName>
    </submittedName>
</protein>
<organism evidence="1 2">
    <name type="scientific">Funneliformis caledonium</name>
    <dbReference type="NCBI Taxonomy" id="1117310"/>
    <lineage>
        <taxon>Eukaryota</taxon>
        <taxon>Fungi</taxon>
        <taxon>Fungi incertae sedis</taxon>
        <taxon>Mucoromycota</taxon>
        <taxon>Glomeromycotina</taxon>
        <taxon>Glomeromycetes</taxon>
        <taxon>Glomerales</taxon>
        <taxon>Glomeraceae</taxon>
        <taxon>Funneliformis</taxon>
    </lineage>
</organism>
<dbReference type="Proteomes" id="UP000789570">
    <property type="component" value="Unassembled WGS sequence"/>
</dbReference>
<reference evidence="1" key="1">
    <citation type="submission" date="2021-06" db="EMBL/GenBank/DDBJ databases">
        <authorList>
            <person name="Kallberg Y."/>
            <person name="Tangrot J."/>
            <person name="Rosling A."/>
        </authorList>
    </citation>
    <scope>NUCLEOTIDE SEQUENCE</scope>
    <source>
        <strain evidence="1">UK204</strain>
    </source>
</reference>
<dbReference type="InterPro" id="IPR036910">
    <property type="entry name" value="HMG_box_dom_sf"/>
</dbReference>
<gene>
    <name evidence="1" type="ORF">FCALED_LOCUS3884</name>
</gene>
<evidence type="ECO:0000313" key="1">
    <source>
        <dbReference type="EMBL" id="CAG8504646.1"/>
    </source>
</evidence>
<dbReference type="Gene3D" id="1.10.30.10">
    <property type="entry name" value="High mobility group box domain"/>
    <property type="match status" value="1"/>
</dbReference>
<dbReference type="SUPFAM" id="SSF47095">
    <property type="entry name" value="HMG-box"/>
    <property type="match status" value="1"/>
</dbReference>
<evidence type="ECO:0000313" key="2">
    <source>
        <dbReference type="Proteomes" id="UP000789570"/>
    </source>
</evidence>
<proteinExistence type="predicted"/>
<dbReference type="OrthoDB" id="6247875at2759"/>
<comment type="caution">
    <text evidence="1">The sequence shown here is derived from an EMBL/GenBank/DDBJ whole genome shotgun (WGS) entry which is preliminary data.</text>
</comment>
<keyword evidence="2" id="KW-1185">Reference proteome</keyword>
<sequence>MTTHNFSIEDLAMSLIDRLDRRNIFPPLYNNPETFIPSSDNLTKLSFRRPKRCPNAFLLCRKNVHEESNRKGTSNMRVISKVTSILWKNALPEEKDVYKKLADHVYEIHYRRISTIYKKFTTSSSSLKEEGSPSYSPYSLPLRLSTATAPSTSTPLQNNYFLSNHQTTNNNACIDFNPYPEFQGQVVSPQNDQYYFYNNVFDTPPNFASLY</sequence>
<accession>A0A9N8ZRB8</accession>